<feature type="compositionally biased region" description="Polar residues" evidence="4">
    <location>
        <begin position="88"/>
        <end position="99"/>
    </location>
</feature>
<evidence type="ECO:0000313" key="6">
    <source>
        <dbReference type="Proteomes" id="UP001314205"/>
    </source>
</evidence>
<dbReference type="InterPro" id="IPR051217">
    <property type="entry name" value="Insect_Cuticle_Struc_Prot"/>
</dbReference>
<name>A0AAV1LKR6_9NEOP</name>
<feature type="region of interest" description="Disordered" evidence="4">
    <location>
        <begin position="1"/>
        <end position="123"/>
    </location>
</feature>
<feature type="compositionally biased region" description="Low complexity" evidence="4">
    <location>
        <begin position="46"/>
        <end position="61"/>
    </location>
</feature>
<dbReference type="InterPro" id="IPR031311">
    <property type="entry name" value="CHIT_BIND_RR_consensus"/>
</dbReference>
<sequence>MAEPPIDNRYLPPQQGFTGAIAAPSQSYGAPGSGFAGQRQTAAIIRSRPSSTYSSPFSQRSNVRRPSAQYGAPSSQYNAPSQLYGAPASSQMGRGNSFSGFGVQSPATQYGPPSNAPSQQYGEPANYNFEYMVKDDASGNDFGHRESRQGDRAEGLYYVLLPDGRKQTVEYEADQDGYKPRISYEDTGLRTGSYTGNNQGGYSSGYPGQEGPY</sequence>
<feature type="compositionally biased region" description="Polar residues" evidence="4">
    <location>
        <begin position="72"/>
        <end position="81"/>
    </location>
</feature>
<evidence type="ECO:0008006" key="7">
    <source>
        <dbReference type="Google" id="ProtNLM"/>
    </source>
</evidence>
<keyword evidence="6" id="KW-1185">Reference proteome</keyword>
<keyword evidence="2" id="KW-0732">Signal</keyword>
<accession>A0AAV1LKR6</accession>
<gene>
    <name evidence="5" type="ORF">PARMNEM_LOCUS14451</name>
</gene>
<evidence type="ECO:0000256" key="2">
    <source>
        <dbReference type="ARBA" id="ARBA00022729"/>
    </source>
</evidence>
<dbReference type="GO" id="GO:0031012">
    <property type="term" value="C:extracellular matrix"/>
    <property type="evidence" value="ECO:0007669"/>
    <property type="project" value="TreeGrafter"/>
</dbReference>
<dbReference type="GO" id="GO:0042302">
    <property type="term" value="F:structural constituent of cuticle"/>
    <property type="evidence" value="ECO:0007669"/>
    <property type="project" value="UniProtKB-UniRule"/>
</dbReference>
<dbReference type="PANTHER" id="PTHR12236:SF98">
    <property type="entry name" value="CUTICULAR PROTEIN 56F"/>
    <property type="match status" value="1"/>
</dbReference>
<feature type="compositionally biased region" description="Polar residues" evidence="4">
    <location>
        <begin position="105"/>
        <end position="121"/>
    </location>
</feature>
<dbReference type="EMBL" id="CAVLGL010000091">
    <property type="protein sequence ID" value="CAK1594882.1"/>
    <property type="molecule type" value="Genomic_DNA"/>
</dbReference>
<dbReference type="PROSITE" id="PS51155">
    <property type="entry name" value="CHIT_BIND_RR_2"/>
    <property type="match status" value="1"/>
</dbReference>
<dbReference type="PANTHER" id="PTHR12236">
    <property type="entry name" value="STRUCTURAL CONTITUENT OF CUTICLE"/>
    <property type="match status" value="1"/>
</dbReference>
<dbReference type="InterPro" id="IPR000618">
    <property type="entry name" value="Insect_cuticle"/>
</dbReference>
<dbReference type="Proteomes" id="UP001314205">
    <property type="component" value="Unassembled WGS sequence"/>
</dbReference>
<evidence type="ECO:0000256" key="4">
    <source>
        <dbReference type="SAM" id="MobiDB-lite"/>
    </source>
</evidence>
<organism evidence="5 6">
    <name type="scientific">Parnassius mnemosyne</name>
    <name type="common">clouded apollo</name>
    <dbReference type="NCBI Taxonomy" id="213953"/>
    <lineage>
        <taxon>Eukaryota</taxon>
        <taxon>Metazoa</taxon>
        <taxon>Ecdysozoa</taxon>
        <taxon>Arthropoda</taxon>
        <taxon>Hexapoda</taxon>
        <taxon>Insecta</taxon>
        <taxon>Pterygota</taxon>
        <taxon>Neoptera</taxon>
        <taxon>Endopterygota</taxon>
        <taxon>Lepidoptera</taxon>
        <taxon>Glossata</taxon>
        <taxon>Ditrysia</taxon>
        <taxon>Papilionoidea</taxon>
        <taxon>Papilionidae</taxon>
        <taxon>Parnassiinae</taxon>
        <taxon>Parnassini</taxon>
        <taxon>Parnassius</taxon>
        <taxon>Driopa</taxon>
    </lineage>
</organism>
<keyword evidence="1 3" id="KW-0193">Cuticle</keyword>
<reference evidence="5 6" key="1">
    <citation type="submission" date="2023-11" db="EMBL/GenBank/DDBJ databases">
        <authorList>
            <person name="Hedman E."/>
            <person name="Englund M."/>
            <person name="Stromberg M."/>
            <person name="Nyberg Akerstrom W."/>
            <person name="Nylinder S."/>
            <person name="Jareborg N."/>
            <person name="Kallberg Y."/>
            <person name="Kronander E."/>
        </authorList>
    </citation>
    <scope>NUCLEOTIDE SEQUENCE [LARGE SCALE GENOMIC DNA]</scope>
</reference>
<feature type="region of interest" description="Disordered" evidence="4">
    <location>
        <begin position="180"/>
        <end position="213"/>
    </location>
</feature>
<evidence type="ECO:0000256" key="1">
    <source>
        <dbReference type="ARBA" id="ARBA00022460"/>
    </source>
</evidence>
<proteinExistence type="predicted"/>
<evidence type="ECO:0000313" key="5">
    <source>
        <dbReference type="EMBL" id="CAK1594882.1"/>
    </source>
</evidence>
<dbReference type="GO" id="GO:0005615">
    <property type="term" value="C:extracellular space"/>
    <property type="evidence" value="ECO:0007669"/>
    <property type="project" value="TreeGrafter"/>
</dbReference>
<protein>
    <recommendedName>
        <fullName evidence="7">Pro-resilin</fullName>
    </recommendedName>
</protein>
<dbReference type="AlphaFoldDB" id="A0AAV1LKR6"/>
<dbReference type="PROSITE" id="PS00233">
    <property type="entry name" value="CHIT_BIND_RR_1"/>
    <property type="match status" value="1"/>
</dbReference>
<comment type="caution">
    <text evidence="5">The sequence shown here is derived from an EMBL/GenBank/DDBJ whole genome shotgun (WGS) entry which is preliminary data.</text>
</comment>
<dbReference type="Pfam" id="PF00379">
    <property type="entry name" value="Chitin_bind_4"/>
    <property type="match status" value="1"/>
</dbReference>
<evidence type="ECO:0000256" key="3">
    <source>
        <dbReference type="PROSITE-ProRule" id="PRU00497"/>
    </source>
</evidence>